<dbReference type="PATRIC" id="fig|411473.3.peg.2881"/>
<dbReference type="Proteomes" id="UP000016662">
    <property type="component" value="Unassembled WGS sequence"/>
</dbReference>
<dbReference type="SUPFAM" id="SSF52540">
    <property type="entry name" value="P-loop containing nucleoside triphosphate hydrolases"/>
    <property type="match status" value="1"/>
</dbReference>
<gene>
    <name evidence="6" type="ORF">RUMCAL_03434</name>
</gene>
<dbReference type="EMBL" id="AWVF01000463">
    <property type="protein sequence ID" value="ERJ86815.1"/>
    <property type="molecule type" value="Genomic_DNA"/>
</dbReference>
<proteinExistence type="inferred from homology"/>
<dbReference type="PANTHER" id="PTHR13696">
    <property type="entry name" value="P-LOOP CONTAINING NUCLEOSIDE TRIPHOSPHATE HYDROLASE"/>
    <property type="match status" value="1"/>
</dbReference>
<evidence type="ECO:0000259" key="5">
    <source>
        <dbReference type="Pfam" id="PF13614"/>
    </source>
</evidence>
<evidence type="ECO:0000313" key="6">
    <source>
        <dbReference type="EMBL" id="ERJ86815.1"/>
    </source>
</evidence>
<dbReference type="Pfam" id="PF13614">
    <property type="entry name" value="AAA_31"/>
    <property type="match status" value="1"/>
</dbReference>
<feature type="domain" description="AAA" evidence="5">
    <location>
        <begin position="41"/>
        <end position="214"/>
    </location>
</feature>
<accession>U2K3W9</accession>
<feature type="non-terminal residue" evidence="6">
    <location>
        <position position="1"/>
    </location>
</feature>
<comment type="similarity">
    <text evidence="1">Belongs to the ParA family.</text>
</comment>
<dbReference type="eggNOG" id="COG1192">
    <property type="taxonomic scope" value="Bacteria"/>
</dbReference>
<name>U2K3W9_9FIRM</name>
<dbReference type="Gene3D" id="3.40.50.300">
    <property type="entry name" value="P-loop containing nucleotide triphosphate hydrolases"/>
    <property type="match status" value="1"/>
</dbReference>
<evidence type="ECO:0000256" key="3">
    <source>
        <dbReference type="ARBA" id="ARBA00062323"/>
    </source>
</evidence>
<dbReference type="InterPro" id="IPR027417">
    <property type="entry name" value="P-loop_NTPase"/>
</dbReference>
<comment type="catalytic activity">
    <reaction evidence="2">
        <text>ATP + H2O = ADP + phosphate + H(+)</text>
        <dbReference type="Rhea" id="RHEA:13065"/>
        <dbReference type="ChEBI" id="CHEBI:15377"/>
        <dbReference type="ChEBI" id="CHEBI:15378"/>
        <dbReference type="ChEBI" id="CHEBI:30616"/>
        <dbReference type="ChEBI" id="CHEBI:43474"/>
        <dbReference type="ChEBI" id="CHEBI:456216"/>
    </reaction>
</comment>
<evidence type="ECO:0000256" key="4">
    <source>
        <dbReference type="ARBA" id="ARBA00071824"/>
    </source>
</evidence>
<dbReference type="PANTHER" id="PTHR13696:SF52">
    <property type="entry name" value="PARA FAMILY PROTEIN CT_582"/>
    <property type="match status" value="1"/>
</dbReference>
<dbReference type="STRING" id="411473.RUMCAL_03434"/>
<dbReference type="AlphaFoldDB" id="U2K3W9"/>
<evidence type="ECO:0000313" key="7">
    <source>
        <dbReference type="Proteomes" id="UP000016662"/>
    </source>
</evidence>
<dbReference type="InterPro" id="IPR050678">
    <property type="entry name" value="DNA_Partitioning_ATPase"/>
</dbReference>
<organism evidence="6 7">
    <name type="scientific">Ruminococcus callidus ATCC 27760</name>
    <dbReference type="NCBI Taxonomy" id="411473"/>
    <lineage>
        <taxon>Bacteria</taxon>
        <taxon>Bacillati</taxon>
        <taxon>Bacillota</taxon>
        <taxon>Clostridia</taxon>
        <taxon>Eubacteriales</taxon>
        <taxon>Oscillospiraceae</taxon>
        <taxon>Ruminococcus</taxon>
    </lineage>
</organism>
<comment type="subunit">
    <text evidence="3">Dimerizes in the presence of ATP but not ADP; ATP-binding is required for double-stranded (ds)DNA-binding. Interacts with DnaA.</text>
</comment>
<sequence>APYAQALCGVASNILSIKFGVLEQLVFNTPQERRTRVSIVYAVANQKGGVGKSTTVVNLGAYLGSRGKRVLCVDIDPQGNTTTGLGIKKKQLPVSSYEVLVGKCSIQEAIVRTAFENVSLLPAKNTLAGAELELSAMDNRMNRLKMQILTCKLDYDYILIDCPPALGLLTVNGLVAADQLIIPMLAEFYALEGLSQLTNTIKVVRSNYNPNLDIGGILFVMFDQRLNVSRQVEEEVKKYFPNKVFQTKIPRNVRLSEAPSHGKPVMYYDRFSKGAEAYMLLGLELLGEKPPEKKRRLLSFGKKRESGDQ</sequence>
<evidence type="ECO:0000256" key="1">
    <source>
        <dbReference type="ARBA" id="ARBA00006976"/>
    </source>
</evidence>
<dbReference type="FunFam" id="3.40.50.300:FF:000285">
    <property type="entry name" value="Sporulation initiation inhibitor Soj"/>
    <property type="match status" value="1"/>
</dbReference>
<reference evidence="6 7" key="1">
    <citation type="submission" date="2013-07" db="EMBL/GenBank/DDBJ databases">
        <authorList>
            <person name="Weinstock G."/>
            <person name="Sodergren E."/>
            <person name="Wylie T."/>
            <person name="Fulton L."/>
            <person name="Fulton R."/>
            <person name="Fronick C."/>
            <person name="O'Laughlin M."/>
            <person name="Godfrey J."/>
            <person name="Miner T."/>
            <person name="Herter B."/>
            <person name="Appelbaum E."/>
            <person name="Cordes M."/>
            <person name="Lek S."/>
            <person name="Wollam A."/>
            <person name="Pepin K.H."/>
            <person name="Palsikar V.B."/>
            <person name="Mitreva M."/>
            <person name="Wilson R.K."/>
        </authorList>
    </citation>
    <scope>NUCLEOTIDE SEQUENCE [LARGE SCALE GENOMIC DNA]</scope>
    <source>
        <strain evidence="6 7">ATCC 27760</strain>
    </source>
</reference>
<dbReference type="HOGENOM" id="CLU_037612_1_3_9"/>
<evidence type="ECO:0000256" key="2">
    <source>
        <dbReference type="ARBA" id="ARBA00049360"/>
    </source>
</evidence>
<dbReference type="InterPro" id="IPR025669">
    <property type="entry name" value="AAA_dom"/>
</dbReference>
<dbReference type="CDD" id="cd02042">
    <property type="entry name" value="ParAB_family"/>
    <property type="match status" value="1"/>
</dbReference>
<protein>
    <recommendedName>
        <fullName evidence="4">Sporulation initiation inhibitor protein Soj</fullName>
    </recommendedName>
</protein>
<keyword evidence="7" id="KW-1185">Reference proteome</keyword>
<comment type="caution">
    <text evidence="6">The sequence shown here is derived from an EMBL/GenBank/DDBJ whole genome shotgun (WGS) entry which is preliminary data.</text>
</comment>